<keyword evidence="6 10" id="KW-0067">ATP-binding</keyword>
<keyword evidence="5" id="KW-0418">Kinase</keyword>
<feature type="compositionally biased region" description="Polar residues" evidence="11">
    <location>
        <begin position="352"/>
        <end position="368"/>
    </location>
</feature>
<evidence type="ECO:0000256" key="5">
    <source>
        <dbReference type="ARBA" id="ARBA00022777"/>
    </source>
</evidence>
<accession>A0A8C5J4A0</accession>
<dbReference type="EC" id="2.7.11.24" evidence="1"/>
<feature type="domain" description="Protein kinase" evidence="12">
    <location>
        <begin position="14"/>
        <end position="297"/>
    </location>
</feature>
<dbReference type="InterPro" id="IPR050117">
    <property type="entry name" value="MAPK"/>
</dbReference>
<dbReference type="Gene3D" id="1.10.510.10">
    <property type="entry name" value="Transferase(Phosphotransferase) domain 1"/>
    <property type="match status" value="1"/>
</dbReference>
<evidence type="ECO:0000256" key="3">
    <source>
        <dbReference type="ARBA" id="ARBA00022679"/>
    </source>
</evidence>
<reference evidence="13" key="1">
    <citation type="submission" date="2025-08" db="UniProtKB">
        <authorList>
            <consortium name="Ensembl"/>
        </authorList>
    </citation>
    <scope>IDENTIFICATION</scope>
</reference>
<dbReference type="PROSITE" id="PS01351">
    <property type="entry name" value="MAPK"/>
    <property type="match status" value="1"/>
</dbReference>
<keyword evidence="4 10" id="KW-0547">Nucleotide-binding</keyword>
<evidence type="ECO:0000256" key="9">
    <source>
        <dbReference type="ARBA" id="ARBA00048312"/>
    </source>
</evidence>
<organism evidence="13 14">
    <name type="scientific">Junco hyemalis</name>
    <name type="common">Dark-eyed junco</name>
    <dbReference type="NCBI Taxonomy" id="40217"/>
    <lineage>
        <taxon>Eukaryota</taxon>
        <taxon>Metazoa</taxon>
        <taxon>Chordata</taxon>
        <taxon>Craniata</taxon>
        <taxon>Vertebrata</taxon>
        <taxon>Euteleostomi</taxon>
        <taxon>Archelosauria</taxon>
        <taxon>Archosauria</taxon>
        <taxon>Dinosauria</taxon>
        <taxon>Saurischia</taxon>
        <taxon>Theropoda</taxon>
        <taxon>Coelurosauria</taxon>
        <taxon>Aves</taxon>
        <taxon>Neognathae</taxon>
        <taxon>Neoaves</taxon>
        <taxon>Telluraves</taxon>
        <taxon>Australaves</taxon>
        <taxon>Passeriformes</taxon>
        <taxon>Passerellidae</taxon>
        <taxon>Junco</taxon>
    </lineage>
</organism>
<evidence type="ECO:0000313" key="13">
    <source>
        <dbReference type="Ensembl" id="ENSJHYP00000013676.1"/>
    </source>
</evidence>
<feature type="region of interest" description="Disordered" evidence="11">
    <location>
        <begin position="343"/>
        <end position="412"/>
    </location>
</feature>
<dbReference type="InterPro" id="IPR003527">
    <property type="entry name" value="MAP_kinase_CS"/>
</dbReference>
<dbReference type="InterPro" id="IPR000719">
    <property type="entry name" value="Prot_kinase_dom"/>
</dbReference>
<reference evidence="13" key="2">
    <citation type="submission" date="2025-09" db="UniProtKB">
        <authorList>
            <consortium name="Ensembl"/>
        </authorList>
    </citation>
    <scope>IDENTIFICATION</scope>
</reference>
<evidence type="ECO:0000256" key="1">
    <source>
        <dbReference type="ARBA" id="ARBA00012411"/>
    </source>
</evidence>
<dbReference type="PROSITE" id="PS00107">
    <property type="entry name" value="PROTEIN_KINASE_ATP"/>
    <property type="match status" value="1"/>
</dbReference>
<comment type="catalytic activity">
    <reaction evidence="9">
        <text>L-seryl-[protein] + ATP = O-phospho-L-seryl-[protein] + ADP + H(+)</text>
        <dbReference type="Rhea" id="RHEA:17989"/>
        <dbReference type="Rhea" id="RHEA-COMP:9863"/>
        <dbReference type="Rhea" id="RHEA-COMP:11604"/>
        <dbReference type="ChEBI" id="CHEBI:15378"/>
        <dbReference type="ChEBI" id="CHEBI:29999"/>
        <dbReference type="ChEBI" id="CHEBI:30616"/>
        <dbReference type="ChEBI" id="CHEBI:83421"/>
        <dbReference type="ChEBI" id="CHEBI:456216"/>
        <dbReference type="EC" id="2.7.11.24"/>
    </reaction>
</comment>
<dbReference type="InterPro" id="IPR011009">
    <property type="entry name" value="Kinase-like_dom_sf"/>
</dbReference>
<feature type="compositionally biased region" description="Low complexity" evidence="11">
    <location>
        <begin position="394"/>
        <end position="405"/>
    </location>
</feature>
<keyword evidence="3" id="KW-0808">Transferase</keyword>
<comment type="catalytic activity">
    <reaction evidence="8">
        <text>L-threonyl-[protein] + ATP = O-phospho-L-threonyl-[protein] + ADP + H(+)</text>
        <dbReference type="Rhea" id="RHEA:46608"/>
        <dbReference type="Rhea" id="RHEA-COMP:11060"/>
        <dbReference type="Rhea" id="RHEA-COMP:11605"/>
        <dbReference type="ChEBI" id="CHEBI:15378"/>
        <dbReference type="ChEBI" id="CHEBI:30013"/>
        <dbReference type="ChEBI" id="CHEBI:30616"/>
        <dbReference type="ChEBI" id="CHEBI:61977"/>
        <dbReference type="ChEBI" id="CHEBI:456216"/>
        <dbReference type="EC" id="2.7.11.24"/>
    </reaction>
</comment>
<evidence type="ECO:0000256" key="4">
    <source>
        <dbReference type="ARBA" id="ARBA00022741"/>
    </source>
</evidence>
<feature type="binding site" evidence="10">
    <location>
        <position position="44"/>
    </location>
    <ligand>
        <name>ATP</name>
        <dbReference type="ChEBI" id="CHEBI:30616"/>
    </ligand>
</feature>
<dbReference type="Proteomes" id="UP000694408">
    <property type="component" value="Unplaced"/>
</dbReference>
<evidence type="ECO:0000313" key="14">
    <source>
        <dbReference type="Proteomes" id="UP000694408"/>
    </source>
</evidence>
<name>A0A8C5J4A0_JUNHY</name>
<dbReference type="Ensembl" id="ENSJHYT00000016539.1">
    <property type="protein sequence ID" value="ENSJHYP00000013676.1"/>
    <property type="gene ID" value="ENSJHYG00000010582.1"/>
</dbReference>
<dbReference type="AlphaFoldDB" id="A0A8C5J4A0"/>
<evidence type="ECO:0000256" key="6">
    <source>
        <dbReference type="ARBA" id="ARBA00022840"/>
    </source>
</evidence>
<dbReference type="InterPro" id="IPR017441">
    <property type="entry name" value="Protein_kinase_ATP_BS"/>
</dbReference>
<dbReference type="SUPFAM" id="SSF56112">
    <property type="entry name" value="Protein kinase-like (PK-like)"/>
    <property type="match status" value="1"/>
</dbReference>
<keyword evidence="2" id="KW-0723">Serine/threonine-protein kinase</keyword>
<dbReference type="FunFam" id="3.30.200.20:FF:000166">
    <property type="entry name" value="Mitogen-activated protein kinase"/>
    <property type="match status" value="1"/>
</dbReference>
<evidence type="ECO:0000259" key="12">
    <source>
        <dbReference type="PROSITE" id="PS50011"/>
    </source>
</evidence>
<evidence type="ECO:0000256" key="11">
    <source>
        <dbReference type="SAM" id="MobiDB-lite"/>
    </source>
</evidence>
<feature type="compositionally biased region" description="Pro residues" evidence="11">
    <location>
        <begin position="382"/>
        <end position="393"/>
    </location>
</feature>
<dbReference type="PANTHER" id="PTHR24055">
    <property type="entry name" value="MITOGEN-ACTIVATED PROTEIN KINASE"/>
    <property type="match status" value="1"/>
</dbReference>
<protein>
    <recommendedName>
        <fullName evidence="7">Mitogen-activated protein kinase 15</fullName>
        <ecNumber evidence="1">2.7.11.24</ecNumber>
    </recommendedName>
</protein>
<dbReference type="FunFam" id="1.10.510.10:FF:000238">
    <property type="entry name" value="Mitogen-activated protein kinase"/>
    <property type="match status" value="1"/>
</dbReference>
<evidence type="ECO:0000256" key="8">
    <source>
        <dbReference type="ARBA" id="ARBA00047592"/>
    </source>
</evidence>
<evidence type="ECO:0000256" key="2">
    <source>
        <dbReference type="ARBA" id="ARBA00022527"/>
    </source>
</evidence>
<dbReference type="PROSITE" id="PS50011">
    <property type="entry name" value="PROTEIN_KINASE_DOM"/>
    <property type="match status" value="1"/>
</dbReference>
<dbReference type="CDD" id="cd07852">
    <property type="entry name" value="STKc_MAPK15-like"/>
    <property type="match status" value="1"/>
</dbReference>
<dbReference type="GO" id="GO:0005524">
    <property type="term" value="F:ATP binding"/>
    <property type="evidence" value="ECO:0007669"/>
    <property type="project" value="UniProtKB-UniRule"/>
</dbReference>
<sequence length="508" mass="56568">MSPPEVEPLVCRKYEIKRRLGKGAYGIVWKATDRQTGETVAVKKIFDAFRNRTDAQRTFREIMFLQEFGEHPNIIKLLDVIPAENDKDIYLIFESMETDLHAVIKKGNLLKDIHKCYILYQLLKATKFIHSGNVIHRDQKPSNVLLDAQCRVKLCDFGLARSLCQRGETRPGPALTEYVATRWYRAPEILLASRRYTKGVDMWSIGCILGEMLLGKPLFPGTSTMNQIEQILRVIPAPSPEGGTLLWGKGSREGLQCKKAIFPPSTPLPALDLLKKLLVFNPDKRFTAEEALQHPYVSRFHCPSREPSLDFDVILPLGDDVQLSVAEYRNKLYEMILEKKSKSLPKEPGQRENIQLSQSECSTAQPGVSSEAAPTRKGQQEPAPPVPNPPHVPPAATAGAQPAGPSQRKDLGQRSQMSVMMYNPITHTTVQSGYHLLHRGNPRNSQCPSKDVRPLLKPSKKMFQITANVGAAGDPRASMGSYSQAYGTISKSALQSLPIAKASKNPEQ</sequence>
<proteinExistence type="predicted"/>
<dbReference type="Pfam" id="PF00069">
    <property type="entry name" value="Pkinase"/>
    <property type="match status" value="1"/>
</dbReference>
<evidence type="ECO:0000256" key="10">
    <source>
        <dbReference type="PROSITE-ProRule" id="PRU10141"/>
    </source>
</evidence>
<dbReference type="Gene3D" id="3.30.200.20">
    <property type="entry name" value="Phosphorylase Kinase, domain 1"/>
    <property type="match status" value="1"/>
</dbReference>
<dbReference type="GO" id="GO:0004707">
    <property type="term" value="F:MAP kinase activity"/>
    <property type="evidence" value="ECO:0007669"/>
    <property type="project" value="UniProtKB-EC"/>
</dbReference>
<evidence type="ECO:0000256" key="7">
    <source>
        <dbReference type="ARBA" id="ARBA00039797"/>
    </source>
</evidence>
<keyword evidence="14" id="KW-1185">Reference proteome</keyword>